<dbReference type="EMBL" id="KZ679256">
    <property type="protein sequence ID" value="PTB47152.1"/>
    <property type="molecule type" value="Genomic_DNA"/>
</dbReference>
<gene>
    <name evidence="1" type="ORF">M441DRAFT_75898</name>
</gene>
<reference evidence="1 2" key="1">
    <citation type="submission" date="2016-07" db="EMBL/GenBank/DDBJ databases">
        <title>Multiple horizontal gene transfer events from other fungi enriched the ability of initially mycotrophic Trichoderma (Ascomycota) to feed on dead plant biomass.</title>
        <authorList>
            <consortium name="DOE Joint Genome Institute"/>
            <person name="Aerts A."/>
            <person name="Atanasova L."/>
            <person name="Chenthamara K."/>
            <person name="Zhang J."/>
            <person name="Grujic M."/>
            <person name="Henrissat B."/>
            <person name="Kuo A."/>
            <person name="Salamov A."/>
            <person name="Lipzen A."/>
            <person name="Labutti K."/>
            <person name="Barry K."/>
            <person name="Miao Y."/>
            <person name="Rahimi M.J."/>
            <person name="Shen Q."/>
            <person name="Grigoriev I.V."/>
            <person name="Kubicek C.P."/>
            <person name="Druzhinina I.S."/>
        </authorList>
    </citation>
    <scope>NUCLEOTIDE SEQUENCE [LARGE SCALE GENOMIC DNA]</scope>
    <source>
        <strain evidence="1 2">CBS 433.97</strain>
    </source>
</reference>
<dbReference type="AlphaFoldDB" id="A0A2T3ZQR8"/>
<keyword evidence="2" id="KW-1185">Reference proteome</keyword>
<protein>
    <submittedName>
        <fullName evidence="1">Uncharacterized protein</fullName>
    </submittedName>
</protein>
<accession>A0A2T3ZQR8</accession>
<dbReference type="Proteomes" id="UP000240493">
    <property type="component" value="Unassembled WGS sequence"/>
</dbReference>
<name>A0A2T3ZQR8_TRIA4</name>
<dbReference type="OrthoDB" id="10466946at2759"/>
<proteinExistence type="predicted"/>
<sequence>MLGRGSLKGYSHRRQQSAGLGEAAGEAIMALATQDGEEAGSPAGLTKALEMLELGGWWKSLEIEESRGSNKSWVLLRTWSVLMLPTSNTANRYGARSTAAIGSG</sequence>
<organism evidence="1 2">
    <name type="scientific">Trichoderma asperellum (strain ATCC 204424 / CBS 433.97 / NBRC 101777)</name>
    <dbReference type="NCBI Taxonomy" id="1042311"/>
    <lineage>
        <taxon>Eukaryota</taxon>
        <taxon>Fungi</taxon>
        <taxon>Dikarya</taxon>
        <taxon>Ascomycota</taxon>
        <taxon>Pezizomycotina</taxon>
        <taxon>Sordariomycetes</taxon>
        <taxon>Hypocreomycetidae</taxon>
        <taxon>Hypocreales</taxon>
        <taxon>Hypocreaceae</taxon>
        <taxon>Trichoderma</taxon>
    </lineage>
</organism>
<evidence type="ECO:0000313" key="1">
    <source>
        <dbReference type="EMBL" id="PTB47152.1"/>
    </source>
</evidence>
<evidence type="ECO:0000313" key="2">
    <source>
        <dbReference type="Proteomes" id="UP000240493"/>
    </source>
</evidence>